<dbReference type="NCBIfam" id="NF008037">
    <property type="entry name" value="PRK10769.1"/>
    <property type="match status" value="1"/>
</dbReference>
<dbReference type="STRING" id="1179155.CF67_09015"/>
<evidence type="ECO:0000313" key="11">
    <source>
        <dbReference type="Proteomes" id="UP000053784"/>
    </source>
</evidence>
<dbReference type="CDD" id="cd00209">
    <property type="entry name" value="DHFR"/>
    <property type="match status" value="1"/>
</dbReference>
<evidence type="ECO:0000256" key="8">
    <source>
        <dbReference type="PIRNR" id="PIRNR000194"/>
    </source>
</evidence>
<dbReference type="Pfam" id="PF00186">
    <property type="entry name" value="DHFR_1"/>
    <property type="match status" value="1"/>
</dbReference>
<evidence type="ECO:0000256" key="3">
    <source>
        <dbReference type="ARBA" id="ARBA00012856"/>
    </source>
</evidence>
<comment type="pathway">
    <text evidence="1 8">Cofactor biosynthesis; tetrahydrofolate biosynthesis; 5,6,7,8-tetrahydrofolate from 7,8-dihydrofolate: step 1/1.</text>
</comment>
<comment type="caution">
    <text evidence="10">The sequence shown here is derived from an EMBL/GenBank/DDBJ whole genome shotgun (WGS) entry which is preliminary data.</text>
</comment>
<comment type="catalytic activity">
    <reaction evidence="8">
        <text>(6S)-5,6,7,8-tetrahydrofolate + NADP(+) = 7,8-dihydrofolate + NADPH + H(+)</text>
        <dbReference type="Rhea" id="RHEA:15009"/>
        <dbReference type="ChEBI" id="CHEBI:15378"/>
        <dbReference type="ChEBI" id="CHEBI:57451"/>
        <dbReference type="ChEBI" id="CHEBI:57453"/>
        <dbReference type="ChEBI" id="CHEBI:57783"/>
        <dbReference type="ChEBI" id="CHEBI:58349"/>
        <dbReference type="EC" id="1.5.1.3"/>
    </reaction>
</comment>
<evidence type="ECO:0000256" key="4">
    <source>
        <dbReference type="ARBA" id="ARBA00022563"/>
    </source>
</evidence>
<dbReference type="GO" id="GO:0046654">
    <property type="term" value="P:tetrahydrofolate biosynthetic process"/>
    <property type="evidence" value="ECO:0007669"/>
    <property type="project" value="UniProtKB-UniPathway"/>
</dbReference>
<dbReference type="RefSeq" id="WP_034415117.1">
    <property type="nucleotide sequence ID" value="NZ_JGVK01000033.1"/>
</dbReference>
<dbReference type="Gene3D" id="3.40.430.10">
    <property type="entry name" value="Dihydrofolate Reductase, subunit A"/>
    <property type="match status" value="1"/>
</dbReference>
<protein>
    <recommendedName>
        <fullName evidence="3 8">Dihydrofolate reductase</fullName>
        <ecNumber evidence="3 8">1.5.1.3</ecNumber>
    </recommendedName>
</protein>
<dbReference type="PANTHER" id="PTHR48069:SF3">
    <property type="entry name" value="DIHYDROFOLATE REDUCTASE"/>
    <property type="match status" value="1"/>
</dbReference>
<dbReference type="PRINTS" id="PR00070">
    <property type="entry name" value="DHFR"/>
</dbReference>
<feature type="domain" description="DHFR" evidence="9">
    <location>
        <begin position="2"/>
        <end position="159"/>
    </location>
</feature>
<name>A0A084CM18_9GAMM</name>
<proteinExistence type="inferred from homology"/>
<evidence type="ECO:0000256" key="1">
    <source>
        <dbReference type="ARBA" id="ARBA00004903"/>
    </source>
</evidence>
<dbReference type="GO" id="GO:0006730">
    <property type="term" value="P:one-carbon metabolic process"/>
    <property type="evidence" value="ECO:0007669"/>
    <property type="project" value="UniProtKB-KW"/>
</dbReference>
<dbReference type="UniPathway" id="UPA00077">
    <property type="reaction ID" value="UER00158"/>
</dbReference>
<keyword evidence="6 8" id="KW-0560">Oxidoreductase</keyword>
<keyword evidence="11" id="KW-1185">Reference proteome</keyword>
<dbReference type="GO" id="GO:0070401">
    <property type="term" value="F:NADP+ binding"/>
    <property type="evidence" value="ECO:0007669"/>
    <property type="project" value="UniProtKB-ARBA"/>
</dbReference>
<comment type="function">
    <text evidence="7 8">Key enzyme in folate metabolism. Catalyzes an essential reaction for de novo glycine and purine synthesis, and for DNA precursor synthesis.</text>
</comment>
<keyword evidence="4 8" id="KW-0554">One-carbon metabolism</keyword>
<organism evidence="10 11">
    <name type="scientific">Candidatus Photodesmus blepharonis</name>
    <dbReference type="NCBI Taxonomy" id="1179155"/>
    <lineage>
        <taxon>Bacteria</taxon>
        <taxon>Pseudomonadati</taxon>
        <taxon>Pseudomonadota</taxon>
        <taxon>Gammaproteobacteria</taxon>
        <taxon>Vibrionales</taxon>
        <taxon>Vibrionaceae</taxon>
        <taxon>Candidatus Photodesmus</taxon>
    </lineage>
</organism>
<dbReference type="GO" id="GO:0005829">
    <property type="term" value="C:cytosol"/>
    <property type="evidence" value="ECO:0007669"/>
    <property type="project" value="TreeGrafter"/>
</dbReference>
<dbReference type="PROSITE" id="PS51330">
    <property type="entry name" value="DHFR_2"/>
    <property type="match status" value="1"/>
</dbReference>
<dbReference type="OrthoDB" id="9804315at2"/>
<dbReference type="InterPro" id="IPR001796">
    <property type="entry name" value="DHFR_dom"/>
</dbReference>
<reference evidence="10 11" key="1">
    <citation type="submission" date="2014-03" db="EMBL/GenBank/DDBJ databases">
        <title>Selection and divergence in the genomes of co-occurring obligate luminous symbionts with specific hosts.</title>
        <authorList>
            <person name="Hendry T.A."/>
            <person name="de Wet J.R."/>
            <person name="Dunlap P.V."/>
        </authorList>
    </citation>
    <scope>NUCLEOTIDE SEQUENCE [LARGE SCALE GENOMIC DNA]</scope>
    <source>
        <strain evidence="10 11">Ppalp.1</strain>
    </source>
</reference>
<dbReference type="GO" id="GO:0004146">
    <property type="term" value="F:dihydrofolate reductase activity"/>
    <property type="evidence" value="ECO:0007669"/>
    <property type="project" value="UniProtKB-EC"/>
</dbReference>
<dbReference type="PANTHER" id="PTHR48069">
    <property type="entry name" value="DIHYDROFOLATE REDUCTASE"/>
    <property type="match status" value="1"/>
</dbReference>
<evidence type="ECO:0000256" key="2">
    <source>
        <dbReference type="ARBA" id="ARBA00009539"/>
    </source>
</evidence>
<accession>A0A084CM18</accession>
<dbReference type="EC" id="1.5.1.3" evidence="3 8"/>
<sequence>MLISMIAAMSENRTIGKDNQVPWHLPADFAWFRHCTMGKPVIMGRKTFDSIGRPLAGRNNVVISRNRMLNISGVLTVISIEGALASVANFNEVMIIGGASIYQACLPKAGRLYLTYVESSINGDIQFPNLGYGWHMIYQKYHQADVKNMYSMRFVVLERQI</sequence>
<gene>
    <name evidence="10" type="ORF">CF67_09015</name>
</gene>
<evidence type="ECO:0000313" key="10">
    <source>
        <dbReference type="EMBL" id="KEY90847.1"/>
    </source>
</evidence>
<dbReference type="AlphaFoldDB" id="A0A084CM18"/>
<evidence type="ECO:0000259" key="9">
    <source>
        <dbReference type="PROSITE" id="PS51330"/>
    </source>
</evidence>
<dbReference type="GO" id="GO:0046655">
    <property type="term" value="P:folic acid metabolic process"/>
    <property type="evidence" value="ECO:0007669"/>
    <property type="project" value="TreeGrafter"/>
</dbReference>
<dbReference type="PIRSF" id="PIRSF000194">
    <property type="entry name" value="DHFR"/>
    <property type="match status" value="1"/>
</dbReference>
<dbReference type="InterPro" id="IPR024072">
    <property type="entry name" value="DHFR-like_dom_sf"/>
</dbReference>
<dbReference type="eggNOG" id="COG0262">
    <property type="taxonomic scope" value="Bacteria"/>
</dbReference>
<dbReference type="FunFam" id="3.40.430.10:FF:000001">
    <property type="entry name" value="Dihydrofolate reductase"/>
    <property type="match status" value="1"/>
</dbReference>
<keyword evidence="5 8" id="KW-0521">NADP</keyword>
<evidence type="ECO:0000256" key="5">
    <source>
        <dbReference type="ARBA" id="ARBA00022857"/>
    </source>
</evidence>
<evidence type="ECO:0000256" key="6">
    <source>
        <dbReference type="ARBA" id="ARBA00023002"/>
    </source>
</evidence>
<dbReference type="Proteomes" id="UP000053784">
    <property type="component" value="Unassembled WGS sequence"/>
</dbReference>
<dbReference type="InterPro" id="IPR012259">
    <property type="entry name" value="DHFR"/>
</dbReference>
<dbReference type="GO" id="GO:0046452">
    <property type="term" value="P:dihydrofolate metabolic process"/>
    <property type="evidence" value="ECO:0007669"/>
    <property type="project" value="TreeGrafter"/>
</dbReference>
<evidence type="ECO:0000256" key="7">
    <source>
        <dbReference type="ARBA" id="ARBA00025067"/>
    </source>
</evidence>
<dbReference type="EMBL" id="JGVK01000033">
    <property type="protein sequence ID" value="KEY90847.1"/>
    <property type="molecule type" value="Genomic_DNA"/>
</dbReference>
<comment type="similarity">
    <text evidence="2 8">Belongs to the dihydrofolate reductase family.</text>
</comment>
<dbReference type="SUPFAM" id="SSF53597">
    <property type="entry name" value="Dihydrofolate reductase-like"/>
    <property type="match status" value="1"/>
</dbReference>